<evidence type="ECO:0000256" key="1">
    <source>
        <dbReference type="SAM" id="Phobius"/>
    </source>
</evidence>
<evidence type="ECO:0000256" key="2">
    <source>
        <dbReference type="SAM" id="SignalP"/>
    </source>
</evidence>
<dbReference type="RefSeq" id="WP_145377291.1">
    <property type="nucleotide sequence ID" value="NZ_CP036276.1"/>
</dbReference>
<keyword evidence="4" id="KW-1185">Reference proteome</keyword>
<evidence type="ECO:0000313" key="4">
    <source>
        <dbReference type="Proteomes" id="UP000319383"/>
    </source>
</evidence>
<feature type="transmembrane region" description="Helical" evidence="1">
    <location>
        <begin position="153"/>
        <end position="178"/>
    </location>
</feature>
<keyword evidence="1" id="KW-1133">Transmembrane helix</keyword>
<dbReference type="AlphaFoldDB" id="A0A517ZR77"/>
<gene>
    <name evidence="3" type="ORF">Mal52_34870</name>
</gene>
<protein>
    <submittedName>
        <fullName evidence="3">Uncharacterized protein</fullName>
    </submittedName>
</protein>
<organism evidence="3 4">
    <name type="scientific">Symmachiella dynata</name>
    <dbReference type="NCBI Taxonomy" id="2527995"/>
    <lineage>
        <taxon>Bacteria</taxon>
        <taxon>Pseudomonadati</taxon>
        <taxon>Planctomycetota</taxon>
        <taxon>Planctomycetia</taxon>
        <taxon>Planctomycetales</taxon>
        <taxon>Planctomycetaceae</taxon>
        <taxon>Symmachiella</taxon>
    </lineage>
</organism>
<accession>A0A517ZR77</accession>
<evidence type="ECO:0000313" key="3">
    <source>
        <dbReference type="EMBL" id="QDU44999.1"/>
    </source>
</evidence>
<sequence precursor="true">MGYRTALTILFAILILGPDSTQAAGMSDYWLEIAPGYYIVRANGFDIGLGDADGSVIYSPDRGGQSGPVNGYIVAPHHIFLRTTGQKARNNFPGDGFPLADPSVEYFFVVDRSDNALDGPLTLDEFNADPNVASLSSVDWKIPANPHPGRMPWLFYVVIFLYLALPILLFILIVLVISKGIRMPISKRATNQESESGG</sequence>
<name>A0A517ZR77_9PLAN</name>
<dbReference type="KEGG" id="sdyn:Mal52_34870"/>
<proteinExistence type="predicted"/>
<dbReference type="Proteomes" id="UP000319383">
    <property type="component" value="Chromosome"/>
</dbReference>
<dbReference type="EMBL" id="CP036276">
    <property type="protein sequence ID" value="QDU44999.1"/>
    <property type="molecule type" value="Genomic_DNA"/>
</dbReference>
<feature type="chain" id="PRO_5021983364" evidence="2">
    <location>
        <begin position="24"/>
        <end position="198"/>
    </location>
</feature>
<keyword evidence="2" id="KW-0732">Signal</keyword>
<feature type="signal peptide" evidence="2">
    <location>
        <begin position="1"/>
        <end position="23"/>
    </location>
</feature>
<reference evidence="3 4" key="1">
    <citation type="submission" date="2019-02" db="EMBL/GenBank/DDBJ databases">
        <title>Deep-cultivation of Planctomycetes and their phenomic and genomic characterization uncovers novel biology.</title>
        <authorList>
            <person name="Wiegand S."/>
            <person name="Jogler M."/>
            <person name="Boedeker C."/>
            <person name="Pinto D."/>
            <person name="Vollmers J."/>
            <person name="Rivas-Marin E."/>
            <person name="Kohn T."/>
            <person name="Peeters S.H."/>
            <person name="Heuer A."/>
            <person name="Rast P."/>
            <person name="Oberbeckmann S."/>
            <person name="Bunk B."/>
            <person name="Jeske O."/>
            <person name="Meyerdierks A."/>
            <person name="Storesund J.E."/>
            <person name="Kallscheuer N."/>
            <person name="Luecker S."/>
            <person name="Lage O.M."/>
            <person name="Pohl T."/>
            <person name="Merkel B.J."/>
            <person name="Hornburger P."/>
            <person name="Mueller R.-W."/>
            <person name="Bruemmer F."/>
            <person name="Labrenz M."/>
            <person name="Spormann A.M."/>
            <person name="Op den Camp H."/>
            <person name="Overmann J."/>
            <person name="Amann R."/>
            <person name="Jetten M.S.M."/>
            <person name="Mascher T."/>
            <person name="Medema M.H."/>
            <person name="Devos D.P."/>
            <person name="Kaster A.-K."/>
            <person name="Ovreas L."/>
            <person name="Rohde M."/>
            <person name="Galperin M.Y."/>
            <person name="Jogler C."/>
        </authorList>
    </citation>
    <scope>NUCLEOTIDE SEQUENCE [LARGE SCALE GENOMIC DNA]</scope>
    <source>
        <strain evidence="3 4">Mal52</strain>
    </source>
</reference>
<keyword evidence="1" id="KW-0812">Transmembrane</keyword>
<keyword evidence="1" id="KW-0472">Membrane</keyword>